<evidence type="ECO:0008006" key="4">
    <source>
        <dbReference type="Google" id="ProtNLM"/>
    </source>
</evidence>
<evidence type="ECO:0000313" key="2">
    <source>
        <dbReference type="EMBL" id="MDI2027402.1"/>
    </source>
</evidence>
<reference evidence="2 3" key="1">
    <citation type="submission" date="2023-04" db="EMBL/GenBank/DDBJ databases">
        <title>Draft genome sequence of Saccharopolyspora sp. TS4A08 isolated from sweet potato rhizospheric soil.</title>
        <authorList>
            <person name="Suksaard P."/>
            <person name="Duangmal K."/>
        </authorList>
    </citation>
    <scope>NUCLEOTIDE SEQUENCE [LARGE SCALE GENOMIC DNA]</scope>
    <source>
        <strain evidence="2 3">TS4A08</strain>
    </source>
</reference>
<keyword evidence="3" id="KW-1185">Reference proteome</keyword>
<accession>A0ABT6PHE5</accession>
<feature type="coiled-coil region" evidence="1">
    <location>
        <begin position="9"/>
        <end position="39"/>
    </location>
</feature>
<evidence type="ECO:0000256" key="1">
    <source>
        <dbReference type="SAM" id="Coils"/>
    </source>
</evidence>
<name>A0ABT6PHE5_9PSEU</name>
<gene>
    <name evidence="2" type="ORF">QFW96_02215</name>
</gene>
<protein>
    <recommendedName>
        <fullName evidence="4">WXG100 family type VII secretion target</fullName>
    </recommendedName>
</protein>
<dbReference type="Proteomes" id="UP001237595">
    <property type="component" value="Unassembled WGS sequence"/>
</dbReference>
<keyword evidence="1" id="KW-0175">Coiled coil</keyword>
<dbReference type="EMBL" id="JASAOF010000001">
    <property type="protein sequence ID" value="MDI2027402.1"/>
    <property type="molecule type" value="Genomic_DNA"/>
</dbReference>
<evidence type="ECO:0000313" key="3">
    <source>
        <dbReference type="Proteomes" id="UP001237595"/>
    </source>
</evidence>
<dbReference type="RefSeq" id="WP_281453765.1">
    <property type="nucleotide sequence ID" value="NZ_JASAOF010000001.1"/>
</dbReference>
<proteinExistence type="predicted"/>
<organism evidence="2 3">
    <name type="scientific">Saccharopolyspora ipomoeae</name>
    <dbReference type="NCBI Taxonomy" id="3042027"/>
    <lineage>
        <taxon>Bacteria</taxon>
        <taxon>Bacillati</taxon>
        <taxon>Actinomycetota</taxon>
        <taxon>Actinomycetes</taxon>
        <taxon>Pseudonocardiales</taxon>
        <taxon>Pseudonocardiaceae</taxon>
        <taxon>Saccharopolyspora</taxon>
    </lineage>
</organism>
<sequence length="103" mass="11288">MANGFRVNMEKLTRLVNDLDRAADSITDANNKLANARGRDLGSLGIDSAAEDFRDRWQDGIKKIAEGANGAVSVITNSFPDWERVCVLGLEIFDTFGWEPLSG</sequence>
<comment type="caution">
    <text evidence="2">The sequence shown here is derived from an EMBL/GenBank/DDBJ whole genome shotgun (WGS) entry which is preliminary data.</text>
</comment>